<keyword evidence="1" id="KW-0677">Repeat</keyword>
<dbReference type="Pfam" id="PF00076">
    <property type="entry name" value="RRM_1"/>
    <property type="match status" value="2"/>
</dbReference>
<evidence type="ECO:0000313" key="5">
    <source>
        <dbReference type="EMBL" id="CAE7235169.1"/>
    </source>
</evidence>
<dbReference type="SUPFAM" id="SSF54928">
    <property type="entry name" value="RNA-binding domain, RBD"/>
    <property type="match status" value="2"/>
</dbReference>
<keyword evidence="2 3" id="KW-0694">RNA-binding</keyword>
<reference evidence="5" key="1">
    <citation type="submission" date="2021-02" db="EMBL/GenBank/DDBJ databases">
        <authorList>
            <person name="Dougan E. K."/>
            <person name="Rhodes N."/>
            <person name="Thang M."/>
            <person name="Chan C."/>
        </authorList>
    </citation>
    <scope>NUCLEOTIDE SEQUENCE</scope>
</reference>
<dbReference type="GO" id="GO:0003723">
    <property type="term" value="F:RNA binding"/>
    <property type="evidence" value="ECO:0007669"/>
    <property type="project" value="UniProtKB-UniRule"/>
</dbReference>
<dbReference type="Gene3D" id="3.30.70.330">
    <property type="match status" value="2"/>
</dbReference>
<dbReference type="InterPro" id="IPR012677">
    <property type="entry name" value="Nucleotide-bd_a/b_plait_sf"/>
</dbReference>
<feature type="domain" description="RRM" evidence="4">
    <location>
        <begin position="3"/>
        <end position="82"/>
    </location>
</feature>
<evidence type="ECO:0000313" key="6">
    <source>
        <dbReference type="Proteomes" id="UP000649617"/>
    </source>
</evidence>
<organism evidence="5 6">
    <name type="scientific">Symbiodinium pilosum</name>
    <name type="common">Dinoflagellate</name>
    <dbReference type="NCBI Taxonomy" id="2952"/>
    <lineage>
        <taxon>Eukaryota</taxon>
        <taxon>Sar</taxon>
        <taxon>Alveolata</taxon>
        <taxon>Dinophyceae</taxon>
        <taxon>Suessiales</taxon>
        <taxon>Symbiodiniaceae</taxon>
        <taxon>Symbiodinium</taxon>
    </lineage>
</organism>
<dbReference type="PROSITE" id="PS50102">
    <property type="entry name" value="RRM"/>
    <property type="match status" value="2"/>
</dbReference>
<evidence type="ECO:0000256" key="2">
    <source>
        <dbReference type="ARBA" id="ARBA00022884"/>
    </source>
</evidence>
<dbReference type="InterPro" id="IPR000504">
    <property type="entry name" value="RRM_dom"/>
</dbReference>
<accession>A0A812KS57</accession>
<evidence type="ECO:0000256" key="3">
    <source>
        <dbReference type="PROSITE-ProRule" id="PRU00176"/>
    </source>
</evidence>
<dbReference type="Proteomes" id="UP000649617">
    <property type="component" value="Unassembled WGS sequence"/>
</dbReference>
<proteinExistence type="predicted"/>
<keyword evidence="6" id="KW-1185">Reference proteome</keyword>
<dbReference type="AlphaFoldDB" id="A0A812KS57"/>
<dbReference type="InterPro" id="IPR035979">
    <property type="entry name" value="RBD_domain_sf"/>
</dbReference>
<protein>
    <submittedName>
        <fullName evidence="5">Celf1 protein</fullName>
    </submittedName>
</protein>
<dbReference type="EMBL" id="CAJNIZ010004692">
    <property type="protein sequence ID" value="CAE7235169.1"/>
    <property type="molecule type" value="Genomic_DNA"/>
</dbReference>
<evidence type="ECO:0000259" key="4">
    <source>
        <dbReference type="PROSITE" id="PS50102"/>
    </source>
</evidence>
<sequence>MARKIFVGSLPNQVTEELLRAEFDRFGDIDEIFIKEGCPLGKQWAFVTFASPDAASAAKEATDRLLKLPGAERACDVMLAKNQGNPAAVEVSPAAPRKIFVGSLPDGIQEQELRIEFSKYGSIEDLFIKPGCEPGRQWAFVTFDSPSDAAQAQEATNGKLHMEGSSRPCEAGLSMRGLGRYRSLKWSRCQVTLARNQARTSWVLAISFHA</sequence>
<name>A0A812KS57_SYMPI</name>
<feature type="domain" description="RRM" evidence="4">
    <location>
        <begin position="97"/>
        <end position="176"/>
    </location>
</feature>
<dbReference type="SMART" id="SM00360">
    <property type="entry name" value="RRM"/>
    <property type="match status" value="2"/>
</dbReference>
<dbReference type="CDD" id="cd00590">
    <property type="entry name" value="RRM_SF"/>
    <property type="match status" value="2"/>
</dbReference>
<gene>
    <name evidence="5" type="primary">Celf1</name>
    <name evidence="5" type="ORF">SPIL2461_LOCUS3779</name>
</gene>
<comment type="caution">
    <text evidence="5">The sequence shown here is derived from an EMBL/GenBank/DDBJ whole genome shotgun (WGS) entry which is preliminary data.</text>
</comment>
<dbReference type="OrthoDB" id="267048at2759"/>
<dbReference type="PANTHER" id="PTHR24012">
    <property type="entry name" value="RNA BINDING PROTEIN"/>
    <property type="match status" value="1"/>
</dbReference>
<evidence type="ECO:0000256" key="1">
    <source>
        <dbReference type="ARBA" id="ARBA00022737"/>
    </source>
</evidence>